<dbReference type="PROSITE" id="PS50206">
    <property type="entry name" value="RHODANESE_3"/>
    <property type="match status" value="1"/>
</dbReference>
<dbReference type="EMBL" id="FRBD01000021">
    <property type="protein sequence ID" value="SHL07489.1"/>
    <property type="molecule type" value="Genomic_DNA"/>
</dbReference>
<evidence type="ECO:0000256" key="1">
    <source>
        <dbReference type="SAM" id="SignalP"/>
    </source>
</evidence>
<dbReference type="PANTHER" id="PTHR43031:SF16">
    <property type="entry name" value="OXIDOREDUCTASE"/>
    <property type="match status" value="1"/>
</dbReference>
<feature type="chain" id="PRO_5012093511" evidence="1">
    <location>
        <begin position="20"/>
        <end position="133"/>
    </location>
</feature>
<dbReference type="PANTHER" id="PTHR43031">
    <property type="entry name" value="FAD-DEPENDENT OXIDOREDUCTASE"/>
    <property type="match status" value="1"/>
</dbReference>
<keyword evidence="3" id="KW-0645">Protease</keyword>
<dbReference type="OrthoDB" id="1450994at2"/>
<accession>A0A1M6XNQ7</accession>
<name>A0A1M6XNQ7_XYLRU</name>
<keyword evidence="1" id="KW-0732">Signal</keyword>
<proteinExistence type="predicted"/>
<sequence length="133" mass="14555">MKKLFVMMMLAAAVSMGCAQNGNNDAFVTIEVDGFHHTLENSGDDCVLLDVRTPAEFKEGHLKGAINIDVKDEANFMKKALEVLPKEKTVMVYCRSGRRSANAADKLAAEGYMVFNLDGGIIAWKEAGKEIVK</sequence>
<dbReference type="InterPro" id="IPR050229">
    <property type="entry name" value="GlpE_sulfurtransferase"/>
</dbReference>
<dbReference type="PROSITE" id="PS51257">
    <property type="entry name" value="PROKAR_LIPOPROTEIN"/>
    <property type="match status" value="1"/>
</dbReference>
<evidence type="ECO:0000313" key="4">
    <source>
        <dbReference type="Proteomes" id="UP000184130"/>
    </source>
</evidence>
<feature type="domain" description="Rhodanese" evidence="2">
    <location>
        <begin position="42"/>
        <end position="133"/>
    </location>
</feature>
<organism evidence="3 4">
    <name type="scientific">Xylanibacter ruminicola</name>
    <name type="common">Prevotella ruminicola</name>
    <dbReference type="NCBI Taxonomy" id="839"/>
    <lineage>
        <taxon>Bacteria</taxon>
        <taxon>Pseudomonadati</taxon>
        <taxon>Bacteroidota</taxon>
        <taxon>Bacteroidia</taxon>
        <taxon>Bacteroidales</taxon>
        <taxon>Prevotellaceae</taxon>
        <taxon>Xylanibacter</taxon>
    </lineage>
</organism>
<gene>
    <name evidence="3" type="ORF">SAMN05216463_12141</name>
</gene>
<dbReference type="AlphaFoldDB" id="A0A1M6XNQ7"/>
<protein>
    <submittedName>
        <fullName evidence="3">Carboxyl-terminal processing protease</fullName>
    </submittedName>
</protein>
<keyword evidence="3" id="KW-0378">Hydrolase</keyword>
<dbReference type="CDD" id="cd00158">
    <property type="entry name" value="RHOD"/>
    <property type="match status" value="1"/>
</dbReference>
<dbReference type="Pfam" id="PF00581">
    <property type="entry name" value="Rhodanese"/>
    <property type="match status" value="1"/>
</dbReference>
<evidence type="ECO:0000313" key="3">
    <source>
        <dbReference type="EMBL" id="SHL07489.1"/>
    </source>
</evidence>
<dbReference type="RefSeq" id="WP_073210416.1">
    <property type="nucleotide sequence ID" value="NZ_FRBD01000021.1"/>
</dbReference>
<evidence type="ECO:0000259" key="2">
    <source>
        <dbReference type="PROSITE" id="PS50206"/>
    </source>
</evidence>
<dbReference type="InterPro" id="IPR036873">
    <property type="entry name" value="Rhodanese-like_dom_sf"/>
</dbReference>
<dbReference type="GO" id="GO:0008233">
    <property type="term" value="F:peptidase activity"/>
    <property type="evidence" value="ECO:0007669"/>
    <property type="project" value="UniProtKB-KW"/>
</dbReference>
<dbReference type="SMART" id="SM00450">
    <property type="entry name" value="RHOD"/>
    <property type="match status" value="1"/>
</dbReference>
<feature type="signal peptide" evidence="1">
    <location>
        <begin position="1"/>
        <end position="19"/>
    </location>
</feature>
<dbReference type="Gene3D" id="3.40.250.10">
    <property type="entry name" value="Rhodanese-like domain"/>
    <property type="match status" value="1"/>
</dbReference>
<dbReference type="Proteomes" id="UP000184130">
    <property type="component" value="Unassembled WGS sequence"/>
</dbReference>
<reference evidence="3 4" key="1">
    <citation type="submission" date="2016-11" db="EMBL/GenBank/DDBJ databases">
        <authorList>
            <person name="Jaros S."/>
            <person name="Januszkiewicz K."/>
            <person name="Wedrychowicz H."/>
        </authorList>
    </citation>
    <scope>NUCLEOTIDE SEQUENCE [LARGE SCALE GENOMIC DNA]</scope>
    <source>
        <strain evidence="3 4">KHT3</strain>
    </source>
</reference>
<dbReference type="InterPro" id="IPR001763">
    <property type="entry name" value="Rhodanese-like_dom"/>
</dbReference>
<dbReference type="GO" id="GO:0006508">
    <property type="term" value="P:proteolysis"/>
    <property type="evidence" value="ECO:0007669"/>
    <property type="project" value="UniProtKB-KW"/>
</dbReference>
<dbReference type="SUPFAM" id="SSF52821">
    <property type="entry name" value="Rhodanese/Cell cycle control phosphatase"/>
    <property type="match status" value="1"/>
</dbReference>